<keyword evidence="6" id="KW-1185">Reference proteome</keyword>
<evidence type="ECO:0000313" key="5">
    <source>
        <dbReference type="EMBL" id="SDT93523.1"/>
    </source>
</evidence>
<sequence length="283" mass="32537">MQINSMFPIKKFPLLAYLVLNLVTPALLATEIYRSVDDRGRITYSDIPSTGAQKLDIISQPGRHLHDVARVYDGDTIILTDKKQIRLLGVNTPEIESRLRAEEPGGVVAKKWLQAQLQENKVYLEYDQTKRDKYKRLLAHVFTPDGKHINQALLENGLAFVSIIPPNIRYSDKLIQAQLQAEKQKLGIWSMPDYQPKPIEQIANHNKGWQRFTGIPASIKKSRKYTRLMFDDKIDIRIQNTNLDLFPALNTYVGKSLEIRGWVSRNKDHYTVLIQHPSALIIR</sequence>
<dbReference type="EMBL" id="FNLN01000012">
    <property type="protein sequence ID" value="SDT93523.1"/>
    <property type="molecule type" value="Genomic_DNA"/>
</dbReference>
<dbReference type="InterPro" id="IPR025392">
    <property type="entry name" value="DUF4124"/>
</dbReference>
<protein>
    <submittedName>
        <fullName evidence="5">Endonuclease YncB, thermonuclease family</fullName>
    </submittedName>
</protein>
<name>A0A0S3AFK0_9PROT</name>
<keyword evidence="3" id="KW-0378">Hydrolase</keyword>
<evidence type="ECO:0000256" key="2">
    <source>
        <dbReference type="ARBA" id="ARBA00022759"/>
    </source>
</evidence>
<dbReference type="GO" id="GO:0016787">
    <property type="term" value="F:hydrolase activity"/>
    <property type="evidence" value="ECO:0007669"/>
    <property type="project" value="UniProtKB-KW"/>
</dbReference>
<dbReference type="Gene3D" id="2.40.50.90">
    <property type="match status" value="1"/>
</dbReference>
<proteinExistence type="predicted"/>
<evidence type="ECO:0000313" key="6">
    <source>
        <dbReference type="Proteomes" id="UP000182882"/>
    </source>
</evidence>
<reference evidence="6" key="1">
    <citation type="submission" date="2016-10" db="EMBL/GenBank/DDBJ databases">
        <authorList>
            <person name="Varghese N."/>
            <person name="Submissions S."/>
        </authorList>
    </citation>
    <scope>NUCLEOTIDE SEQUENCE [LARGE SCALE GENOMIC DNA]</scope>
    <source>
        <strain evidence="6">Nm10</strain>
    </source>
</reference>
<dbReference type="SMART" id="SM00318">
    <property type="entry name" value="SNc"/>
    <property type="match status" value="1"/>
</dbReference>
<dbReference type="InterPro" id="IPR035437">
    <property type="entry name" value="SNase_OB-fold_sf"/>
</dbReference>
<keyword evidence="2 5" id="KW-0255">Endonuclease</keyword>
<dbReference type="KEGG" id="nur:ATY38_01185"/>
<accession>A0A0S3AFK0</accession>
<gene>
    <name evidence="5" type="ORF">SAMN05216406_1123</name>
</gene>
<dbReference type="Proteomes" id="UP000182882">
    <property type="component" value="Unassembled WGS sequence"/>
</dbReference>
<dbReference type="GO" id="GO:0004519">
    <property type="term" value="F:endonuclease activity"/>
    <property type="evidence" value="ECO:0007669"/>
    <property type="project" value="UniProtKB-KW"/>
</dbReference>
<dbReference type="PROSITE" id="PS50830">
    <property type="entry name" value="TNASE_3"/>
    <property type="match status" value="1"/>
</dbReference>
<dbReference type="SUPFAM" id="SSF50199">
    <property type="entry name" value="Staphylococcal nuclease"/>
    <property type="match status" value="1"/>
</dbReference>
<evidence type="ECO:0000256" key="3">
    <source>
        <dbReference type="ARBA" id="ARBA00022801"/>
    </source>
</evidence>
<dbReference type="PANTHER" id="PTHR12302:SF3">
    <property type="entry name" value="SERINE_THREONINE-PROTEIN KINASE 31"/>
    <property type="match status" value="1"/>
</dbReference>
<dbReference type="Pfam" id="PF00565">
    <property type="entry name" value="SNase"/>
    <property type="match status" value="1"/>
</dbReference>
<feature type="domain" description="TNase-like" evidence="4">
    <location>
        <begin position="62"/>
        <end position="191"/>
    </location>
</feature>
<dbReference type="InterPro" id="IPR016071">
    <property type="entry name" value="Staphylococal_nuclease_OB-fold"/>
</dbReference>
<dbReference type="PANTHER" id="PTHR12302">
    <property type="entry name" value="EBNA2 BINDING PROTEIN P100"/>
    <property type="match status" value="1"/>
</dbReference>
<dbReference type="AlphaFoldDB" id="A0A0S3AFK0"/>
<dbReference type="Pfam" id="PF13511">
    <property type="entry name" value="DUF4124"/>
    <property type="match status" value="1"/>
</dbReference>
<keyword evidence="1" id="KW-0540">Nuclease</keyword>
<evidence type="ECO:0000259" key="4">
    <source>
        <dbReference type="PROSITE" id="PS50830"/>
    </source>
</evidence>
<evidence type="ECO:0000256" key="1">
    <source>
        <dbReference type="ARBA" id="ARBA00022722"/>
    </source>
</evidence>
<organism evidence="5 6">
    <name type="scientific">Nitrosomonas ureae</name>
    <dbReference type="NCBI Taxonomy" id="44577"/>
    <lineage>
        <taxon>Bacteria</taxon>
        <taxon>Pseudomonadati</taxon>
        <taxon>Pseudomonadota</taxon>
        <taxon>Betaproteobacteria</taxon>
        <taxon>Nitrosomonadales</taxon>
        <taxon>Nitrosomonadaceae</taxon>
        <taxon>Nitrosomonas</taxon>
    </lineage>
</organism>